<dbReference type="PANTHER" id="PTHR11732">
    <property type="entry name" value="ALDO/KETO REDUCTASE"/>
    <property type="match status" value="1"/>
</dbReference>
<evidence type="ECO:0000313" key="1">
    <source>
        <dbReference type="EMBL" id="POI33233.1"/>
    </source>
</evidence>
<evidence type="ECO:0000313" key="2">
    <source>
        <dbReference type="Proteomes" id="UP000237246"/>
    </source>
</evidence>
<dbReference type="Proteomes" id="UP000237246">
    <property type="component" value="Unassembled WGS sequence"/>
</dbReference>
<dbReference type="InterPro" id="IPR020471">
    <property type="entry name" value="AKR"/>
</dbReference>
<dbReference type="GO" id="GO:0016491">
    <property type="term" value="F:oxidoreductase activity"/>
    <property type="evidence" value="ECO:0007669"/>
    <property type="project" value="InterPro"/>
</dbReference>
<organism evidence="1 2">
    <name type="scientific">Bambusicola thoracicus</name>
    <name type="common">Chinese bamboo-partridge</name>
    <name type="synonym">Perdix thoracica</name>
    <dbReference type="NCBI Taxonomy" id="9083"/>
    <lineage>
        <taxon>Eukaryota</taxon>
        <taxon>Metazoa</taxon>
        <taxon>Chordata</taxon>
        <taxon>Craniata</taxon>
        <taxon>Vertebrata</taxon>
        <taxon>Euteleostomi</taxon>
        <taxon>Archelosauria</taxon>
        <taxon>Archosauria</taxon>
        <taxon>Dinosauria</taxon>
        <taxon>Saurischia</taxon>
        <taxon>Theropoda</taxon>
        <taxon>Coelurosauria</taxon>
        <taxon>Aves</taxon>
        <taxon>Neognathae</taxon>
        <taxon>Galloanserae</taxon>
        <taxon>Galliformes</taxon>
        <taxon>Phasianidae</taxon>
        <taxon>Perdicinae</taxon>
        <taxon>Bambusicola</taxon>
    </lineage>
</organism>
<dbReference type="Gene3D" id="3.20.20.100">
    <property type="entry name" value="NADP-dependent oxidoreductase domain"/>
    <property type="match status" value="1"/>
</dbReference>
<dbReference type="InterPro" id="IPR036812">
    <property type="entry name" value="NAD(P)_OxRdtase_dom_sf"/>
</dbReference>
<reference evidence="1 2" key="1">
    <citation type="submission" date="2018-01" db="EMBL/GenBank/DDBJ databases">
        <title>Comparison of the Chinese Bamboo Partridge and Red Junglefowl genome sequences highlights the importance of demography in genome evolution.</title>
        <authorList>
            <person name="Tiley G.P."/>
            <person name="Kimball R.T."/>
            <person name="Braun E.L."/>
            <person name="Burleigh J.G."/>
        </authorList>
    </citation>
    <scope>NUCLEOTIDE SEQUENCE [LARGE SCALE GENOMIC DNA]</scope>
    <source>
        <strain evidence="1">RTK389</strain>
        <tissue evidence="1">Blood</tissue>
    </source>
</reference>
<dbReference type="SUPFAM" id="SSF51430">
    <property type="entry name" value="NAD(P)-linked oxidoreductase"/>
    <property type="match status" value="1"/>
</dbReference>
<dbReference type="OrthoDB" id="10534267at2759"/>
<dbReference type="AlphaFoldDB" id="A0A2P4TA44"/>
<sequence>MHWPVGFKVCEASTFLSPLDKGMIIPSDTDFLDTWEAMEEQVDVGMVKVIRISNFNCKTDGLLSKPDSKYKPANNQANCASAHQDCYHTCL</sequence>
<name>A0A2P4TA44_BAMTH</name>
<protein>
    <submittedName>
        <fullName evidence="1">Uncharacterized protein</fullName>
    </submittedName>
</protein>
<dbReference type="EMBL" id="PPHD01003960">
    <property type="protein sequence ID" value="POI33233.1"/>
    <property type="molecule type" value="Genomic_DNA"/>
</dbReference>
<gene>
    <name evidence="1" type="ORF">CIB84_003015</name>
</gene>
<keyword evidence="2" id="KW-1185">Reference proteome</keyword>
<accession>A0A2P4TA44</accession>
<comment type="caution">
    <text evidence="1">The sequence shown here is derived from an EMBL/GenBank/DDBJ whole genome shotgun (WGS) entry which is preliminary data.</text>
</comment>
<proteinExistence type="predicted"/>